<organism evidence="2 3">
    <name type="scientific">Fluctibacter corallii</name>
    <dbReference type="NCBI Taxonomy" id="2984329"/>
    <lineage>
        <taxon>Bacteria</taxon>
        <taxon>Pseudomonadati</taxon>
        <taxon>Pseudomonadota</taxon>
        <taxon>Gammaproteobacteria</taxon>
        <taxon>Alteromonadales</taxon>
        <taxon>Alteromonadaceae</taxon>
        <taxon>Fluctibacter</taxon>
    </lineage>
</organism>
<dbReference type="SUPFAM" id="SSF160631">
    <property type="entry name" value="SMI1/KNR4-like"/>
    <property type="match status" value="1"/>
</dbReference>
<evidence type="ECO:0000259" key="1">
    <source>
        <dbReference type="SMART" id="SM00860"/>
    </source>
</evidence>
<dbReference type="Proteomes" id="UP001652504">
    <property type="component" value="Unassembled WGS sequence"/>
</dbReference>
<feature type="domain" description="Knr4/Smi1-like" evidence="1">
    <location>
        <begin position="24"/>
        <end position="164"/>
    </location>
</feature>
<accession>A0ABT3A7Z6</accession>
<keyword evidence="3" id="KW-1185">Reference proteome</keyword>
<sequence length="182" mass="21037">MVDANLIKRKMLFDTEGWESRNSKLSQIEIEKVENSLGIKFPLSYLNLMKTWNGGDLEDGYVFKVNCPVPEKLHYYLGDGFWEVQSIAGVSTSLREDYSIMQSSTTAHDWGISKEIIAFDGDGHTWLAFDYRERNFIEPPIIFIESDNYKEVKLFDSFYEFLSGLIPYNEVLDLDGNIIYGK</sequence>
<protein>
    <submittedName>
        <fullName evidence="2">SMI1/KNR4 family protein</fullName>
    </submittedName>
</protein>
<comment type="caution">
    <text evidence="2">The sequence shown here is derived from an EMBL/GenBank/DDBJ whole genome shotgun (WGS) entry which is preliminary data.</text>
</comment>
<dbReference type="Gene3D" id="3.40.1580.10">
    <property type="entry name" value="SMI1/KNR4-like"/>
    <property type="match status" value="1"/>
</dbReference>
<name>A0ABT3A7Z6_9ALTE</name>
<evidence type="ECO:0000313" key="2">
    <source>
        <dbReference type="EMBL" id="MCV2884702.1"/>
    </source>
</evidence>
<dbReference type="RefSeq" id="WP_263711978.1">
    <property type="nucleotide sequence ID" value="NZ_JAOWKX010000003.1"/>
</dbReference>
<dbReference type="SMART" id="SM00860">
    <property type="entry name" value="SMI1_KNR4"/>
    <property type="match status" value="1"/>
</dbReference>
<dbReference type="InterPro" id="IPR018958">
    <property type="entry name" value="Knr4/Smi1-like_dom"/>
</dbReference>
<dbReference type="EMBL" id="JAOWKX010000003">
    <property type="protein sequence ID" value="MCV2884702.1"/>
    <property type="molecule type" value="Genomic_DNA"/>
</dbReference>
<evidence type="ECO:0000313" key="3">
    <source>
        <dbReference type="Proteomes" id="UP001652504"/>
    </source>
</evidence>
<reference evidence="2 3" key="1">
    <citation type="submission" date="2022-10" db="EMBL/GenBank/DDBJ databases">
        <title>Aestuariibacter sp. AA17 isolated from Montipora capitata coral fragment.</title>
        <authorList>
            <person name="Emsley S.A."/>
            <person name="Pfannmuller K.M."/>
            <person name="Loughran R.M."/>
            <person name="Shlafstein M."/>
            <person name="Papke E."/>
            <person name="Saw J.H."/>
            <person name="Ushijima B."/>
            <person name="Videau P."/>
        </authorList>
    </citation>
    <scope>NUCLEOTIDE SEQUENCE [LARGE SCALE GENOMIC DNA]</scope>
    <source>
        <strain evidence="2 3">AA17</strain>
    </source>
</reference>
<proteinExistence type="predicted"/>
<dbReference type="InterPro" id="IPR037883">
    <property type="entry name" value="Knr4/Smi1-like_sf"/>
</dbReference>
<gene>
    <name evidence="2" type="ORF">OE749_08335</name>
</gene>
<dbReference type="Pfam" id="PF09346">
    <property type="entry name" value="SMI1_KNR4"/>
    <property type="match status" value="1"/>
</dbReference>